<accession>A0A8E0VQW1</accession>
<dbReference type="AlphaFoldDB" id="A0A8E0VQW1"/>
<sequence length="366" mass="41925">MFGRFHRWCEVCSKVRAYNEVLTMLRKASLNCSFGLNGRWKSHQRMASGLPTSQELLKQTAPIHPKTAQITDISTVEEFEQYIREPGRTSDEILAIDIRPLPPLVRLACLEGFLAAVRKECIHTTKPDDLHLERFHSNSEDNWPTKYLMMEHLSRWSDWELGINPFGTSKPPLTQPNWVQSPQFELLLLTTVASANRLPTAQLLSLAGHLRHVWSFFDPVVYASVLRLLTSQINELSVMDLLRLAALLRYLPSERFFTPKSAEIPELDKTVGDYHKFVEEADLLRSALRLRILSVLPKMESVDAVGLLQMFCDMNSVFAPGDRLKLLSVIEASIIANPQQRNLYALIFIFTRLSMCKTYKRSVLNR</sequence>
<evidence type="ECO:0000313" key="2">
    <source>
        <dbReference type="Proteomes" id="UP000728185"/>
    </source>
</evidence>
<evidence type="ECO:0000313" key="1">
    <source>
        <dbReference type="EMBL" id="KAA0199108.1"/>
    </source>
</evidence>
<protein>
    <submittedName>
        <fullName evidence="1">Uncharacterized protein</fullName>
    </submittedName>
</protein>
<dbReference type="OrthoDB" id="6242525at2759"/>
<dbReference type="Proteomes" id="UP000728185">
    <property type="component" value="Unassembled WGS sequence"/>
</dbReference>
<reference evidence="1" key="1">
    <citation type="submission" date="2019-05" db="EMBL/GenBank/DDBJ databases">
        <title>Annotation for the trematode Fasciolopsis buski.</title>
        <authorList>
            <person name="Choi Y.-J."/>
        </authorList>
    </citation>
    <scope>NUCLEOTIDE SEQUENCE</scope>
    <source>
        <strain evidence="1">HT</strain>
        <tissue evidence="1">Whole worm</tissue>
    </source>
</reference>
<organism evidence="1 2">
    <name type="scientific">Fasciolopsis buskii</name>
    <dbReference type="NCBI Taxonomy" id="27845"/>
    <lineage>
        <taxon>Eukaryota</taxon>
        <taxon>Metazoa</taxon>
        <taxon>Spiralia</taxon>
        <taxon>Lophotrochozoa</taxon>
        <taxon>Platyhelminthes</taxon>
        <taxon>Trematoda</taxon>
        <taxon>Digenea</taxon>
        <taxon>Plagiorchiida</taxon>
        <taxon>Echinostomata</taxon>
        <taxon>Echinostomatoidea</taxon>
        <taxon>Fasciolidae</taxon>
        <taxon>Fasciolopsis</taxon>
    </lineage>
</organism>
<comment type="caution">
    <text evidence="1">The sequence shown here is derived from an EMBL/GenBank/DDBJ whole genome shotgun (WGS) entry which is preliminary data.</text>
</comment>
<name>A0A8E0VQW1_9TREM</name>
<dbReference type="EMBL" id="LUCM01001326">
    <property type="protein sequence ID" value="KAA0199108.1"/>
    <property type="molecule type" value="Genomic_DNA"/>
</dbReference>
<gene>
    <name evidence="1" type="ORF">FBUS_06576</name>
</gene>
<proteinExistence type="predicted"/>
<keyword evidence="2" id="KW-1185">Reference proteome</keyword>